<comment type="caution">
    <text evidence="6">The sequence shown here is derived from an EMBL/GenBank/DDBJ whole genome shotgun (WGS) entry which is preliminary data.</text>
</comment>
<dbReference type="GO" id="GO:0003700">
    <property type="term" value="F:DNA-binding transcription factor activity"/>
    <property type="evidence" value="ECO:0007669"/>
    <property type="project" value="InterPro"/>
</dbReference>
<dbReference type="InterPro" id="IPR014710">
    <property type="entry name" value="RmlC-like_jellyroll"/>
</dbReference>
<dbReference type="PANTHER" id="PTHR24567:SF26">
    <property type="entry name" value="REGULATORY PROTEIN YEIL"/>
    <property type="match status" value="1"/>
</dbReference>
<dbReference type="SMART" id="SM00419">
    <property type="entry name" value="HTH_CRP"/>
    <property type="match status" value="1"/>
</dbReference>
<keyword evidence="3" id="KW-0804">Transcription</keyword>
<evidence type="ECO:0000259" key="4">
    <source>
        <dbReference type="PROSITE" id="PS50042"/>
    </source>
</evidence>
<name>A0A6N6N1M5_9BACT</name>
<keyword evidence="2" id="KW-0238">DNA-binding</keyword>
<dbReference type="InterPro" id="IPR018490">
    <property type="entry name" value="cNMP-bd_dom_sf"/>
</dbReference>
<dbReference type="OrthoDB" id="9815457at2"/>
<dbReference type="SMART" id="SM00100">
    <property type="entry name" value="cNMP"/>
    <property type="match status" value="1"/>
</dbReference>
<dbReference type="CDD" id="cd00038">
    <property type="entry name" value="CAP_ED"/>
    <property type="match status" value="1"/>
</dbReference>
<feature type="domain" description="Cyclic nucleotide-binding" evidence="4">
    <location>
        <begin position="12"/>
        <end position="132"/>
    </location>
</feature>
<dbReference type="InterPro" id="IPR050397">
    <property type="entry name" value="Env_Response_Regulators"/>
</dbReference>
<dbReference type="GO" id="GO:0005829">
    <property type="term" value="C:cytosol"/>
    <property type="evidence" value="ECO:0007669"/>
    <property type="project" value="TreeGrafter"/>
</dbReference>
<gene>
    <name evidence="6" type="ORF">F8A88_11275</name>
</gene>
<dbReference type="InterPro" id="IPR036390">
    <property type="entry name" value="WH_DNA-bd_sf"/>
</dbReference>
<evidence type="ECO:0000256" key="1">
    <source>
        <dbReference type="ARBA" id="ARBA00023015"/>
    </source>
</evidence>
<dbReference type="SUPFAM" id="SSF46785">
    <property type="entry name" value="Winged helix' DNA-binding domain"/>
    <property type="match status" value="1"/>
</dbReference>
<dbReference type="Gene3D" id="2.60.120.10">
    <property type="entry name" value="Jelly Rolls"/>
    <property type="match status" value="1"/>
</dbReference>
<dbReference type="Proteomes" id="UP000438699">
    <property type="component" value="Unassembled WGS sequence"/>
</dbReference>
<sequence length="225" mass="25159">MNTHEHLRGIPLFADLDDDALGALAKRARTRVYQASERIISQSDDRQAFFIVLSGRVKIFRSTAEGKEQILYLVEEGQPFCFCTAFTDRPYPVNVTALEESRVADIPAADMEDLARREPLLLLKIMQTLSARLLESMNMVESLALLGTQERIACYLLHAEAGSQSEPGQPFSLPISHRELAKIVGTTPETLSRTIQKFKRENLLEASGKTVRILDREALAAMQQA</sequence>
<dbReference type="GO" id="GO:0003677">
    <property type="term" value="F:DNA binding"/>
    <property type="evidence" value="ECO:0007669"/>
    <property type="project" value="UniProtKB-KW"/>
</dbReference>
<keyword evidence="7" id="KW-1185">Reference proteome</keyword>
<dbReference type="PANTHER" id="PTHR24567">
    <property type="entry name" value="CRP FAMILY TRANSCRIPTIONAL REGULATORY PROTEIN"/>
    <property type="match status" value="1"/>
</dbReference>
<evidence type="ECO:0000256" key="3">
    <source>
        <dbReference type="ARBA" id="ARBA00023163"/>
    </source>
</evidence>
<dbReference type="InterPro" id="IPR012318">
    <property type="entry name" value="HTH_CRP"/>
</dbReference>
<dbReference type="InterPro" id="IPR000595">
    <property type="entry name" value="cNMP-bd_dom"/>
</dbReference>
<feature type="domain" description="HTH crp-type" evidence="5">
    <location>
        <begin position="146"/>
        <end position="217"/>
    </location>
</feature>
<dbReference type="PRINTS" id="PR00034">
    <property type="entry name" value="HTHCRP"/>
</dbReference>
<organism evidence="6 7">
    <name type="scientific">Pseudodesulfovibrio senegalensis</name>
    <dbReference type="NCBI Taxonomy" id="1721087"/>
    <lineage>
        <taxon>Bacteria</taxon>
        <taxon>Pseudomonadati</taxon>
        <taxon>Thermodesulfobacteriota</taxon>
        <taxon>Desulfovibrionia</taxon>
        <taxon>Desulfovibrionales</taxon>
        <taxon>Desulfovibrionaceae</taxon>
    </lineage>
</organism>
<evidence type="ECO:0000256" key="2">
    <source>
        <dbReference type="ARBA" id="ARBA00023125"/>
    </source>
</evidence>
<protein>
    <submittedName>
        <fullName evidence="6">Crp/Fnr family transcriptional regulator</fullName>
    </submittedName>
</protein>
<dbReference type="InterPro" id="IPR018335">
    <property type="entry name" value="Tscrpt_reg_HTH_Crp-type_CS"/>
</dbReference>
<dbReference type="Pfam" id="PF13545">
    <property type="entry name" value="HTH_Crp_2"/>
    <property type="match status" value="1"/>
</dbReference>
<dbReference type="AlphaFoldDB" id="A0A6N6N1M5"/>
<evidence type="ECO:0000313" key="6">
    <source>
        <dbReference type="EMBL" id="KAB1441511.1"/>
    </source>
</evidence>
<dbReference type="Gene3D" id="1.10.10.10">
    <property type="entry name" value="Winged helix-like DNA-binding domain superfamily/Winged helix DNA-binding domain"/>
    <property type="match status" value="1"/>
</dbReference>
<dbReference type="SUPFAM" id="SSF51206">
    <property type="entry name" value="cAMP-binding domain-like"/>
    <property type="match status" value="1"/>
</dbReference>
<dbReference type="PROSITE" id="PS50042">
    <property type="entry name" value="CNMP_BINDING_3"/>
    <property type="match status" value="1"/>
</dbReference>
<dbReference type="PROSITE" id="PS00042">
    <property type="entry name" value="HTH_CRP_1"/>
    <property type="match status" value="1"/>
</dbReference>
<dbReference type="InterPro" id="IPR036388">
    <property type="entry name" value="WH-like_DNA-bd_sf"/>
</dbReference>
<proteinExistence type="predicted"/>
<accession>A0A6N6N1M5</accession>
<evidence type="ECO:0000259" key="5">
    <source>
        <dbReference type="PROSITE" id="PS51063"/>
    </source>
</evidence>
<evidence type="ECO:0000313" key="7">
    <source>
        <dbReference type="Proteomes" id="UP000438699"/>
    </source>
</evidence>
<dbReference type="PROSITE" id="PS51063">
    <property type="entry name" value="HTH_CRP_2"/>
    <property type="match status" value="1"/>
</dbReference>
<dbReference type="RefSeq" id="WP_151151254.1">
    <property type="nucleotide sequence ID" value="NZ_WAIE01000004.1"/>
</dbReference>
<dbReference type="Pfam" id="PF00027">
    <property type="entry name" value="cNMP_binding"/>
    <property type="match status" value="1"/>
</dbReference>
<dbReference type="EMBL" id="WAIE01000004">
    <property type="protein sequence ID" value="KAB1441511.1"/>
    <property type="molecule type" value="Genomic_DNA"/>
</dbReference>
<keyword evidence="1" id="KW-0805">Transcription regulation</keyword>
<reference evidence="6 7" key="1">
    <citation type="journal article" date="2017" name="Int. J. Syst. Evol. Microbiol.">
        <title>Desulfovibrio senegalensis sp. nov., a mesophilic sulfate reducer isolated from marine sediment.</title>
        <authorList>
            <person name="Thioye A."/>
            <person name="Gam Z.B.A."/>
            <person name="Mbengue M."/>
            <person name="Cayol J.L."/>
            <person name="Joseph-Bartoli M."/>
            <person name="Toure-Kane C."/>
            <person name="Labat M."/>
        </authorList>
    </citation>
    <scope>NUCLEOTIDE SEQUENCE [LARGE SCALE GENOMIC DNA]</scope>
    <source>
        <strain evidence="6 7">DSM 101509</strain>
    </source>
</reference>